<keyword evidence="3" id="KW-1185">Reference proteome</keyword>
<protein>
    <recommendedName>
        <fullName evidence="4">DUF2975 domain-containing protein</fullName>
    </recommendedName>
</protein>
<comment type="caution">
    <text evidence="2">The sequence shown here is derived from an EMBL/GenBank/DDBJ whole genome shotgun (WGS) entry which is preliminary data.</text>
</comment>
<evidence type="ECO:0008006" key="4">
    <source>
        <dbReference type="Google" id="ProtNLM"/>
    </source>
</evidence>
<dbReference type="EMBL" id="JBHSSM010000022">
    <property type="protein sequence ID" value="MFC6315868.1"/>
    <property type="molecule type" value="Genomic_DNA"/>
</dbReference>
<proteinExistence type="predicted"/>
<keyword evidence="1" id="KW-0812">Transmembrane</keyword>
<gene>
    <name evidence="2" type="ORF">ACFQHW_09875</name>
</gene>
<evidence type="ECO:0000313" key="3">
    <source>
        <dbReference type="Proteomes" id="UP001596310"/>
    </source>
</evidence>
<keyword evidence="1" id="KW-1133">Transmembrane helix</keyword>
<name>A0ABW1US69_9LACO</name>
<feature type="transmembrane region" description="Helical" evidence="1">
    <location>
        <begin position="43"/>
        <end position="69"/>
    </location>
</feature>
<dbReference type="Proteomes" id="UP001596310">
    <property type="component" value="Unassembled WGS sequence"/>
</dbReference>
<dbReference type="RefSeq" id="WP_125599833.1">
    <property type="nucleotide sequence ID" value="NZ_JBHSSM010000022.1"/>
</dbReference>
<feature type="transmembrane region" description="Helical" evidence="1">
    <location>
        <begin position="120"/>
        <end position="141"/>
    </location>
</feature>
<organism evidence="2 3">
    <name type="scientific">Lapidilactobacillus achengensis</name>
    <dbReference type="NCBI Taxonomy" id="2486000"/>
    <lineage>
        <taxon>Bacteria</taxon>
        <taxon>Bacillati</taxon>
        <taxon>Bacillota</taxon>
        <taxon>Bacilli</taxon>
        <taxon>Lactobacillales</taxon>
        <taxon>Lactobacillaceae</taxon>
        <taxon>Lapidilactobacillus</taxon>
    </lineage>
</organism>
<sequence>MRKSIRFLQTMLILIAALAGLILVDLVPFVLGDWLRLVGWLPGAIGLGIIMYLAGILCFIALGLTIIVLQSLTKTSFGAPLVRQRLHWIQGLLWGINGLQLLCLPGWWRYAYVSRTPQVLTFNLVFFLGVFSLGVLAYLLWQLSQQQATLGSNEVTR</sequence>
<feature type="transmembrane region" description="Helical" evidence="1">
    <location>
        <begin position="12"/>
        <end position="31"/>
    </location>
</feature>
<accession>A0ABW1US69</accession>
<feature type="transmembrane region" description="Helical" evidence="1">
    <location>
        <begin position="89"/>
        <end position="108"/>
    </location>
</feature>
<reference evidence="3" key="1">
    <citation type="journal article" date="2019" name="Int. J. Syst. Evol. Microbiol.">
        <title>The Global Catalogue of Microorganisms (GCM) 10K type strain sequencing project: providing services to taxonomists for standard genome sequencing and annotation.</title>
        <authorList>
            <consortium name="The Broad Institute Genomics Platform"/>
            <consortium name="The Broad Institute Genome Sequencing Center for Infectious Disease"/>
            <person name="Wu L."/>
            <person name="Ma J."/>
        </authorList>
    </citation>
    <scope>NUCLEOTIDE SEQUENCE [LARGE SCALE GENOMIC DNA]</scope>
    <source>
        <strain evidence="3">CCM 8897</strain>
    </source>
</reference>
<evidence type="ECO:0000256" key="1">
    <source>
        <dbReference type="SAM" id="Phobius"/>
    </source>
</evidence>
<evidence type="ECO:0000313" key="2">
    <source>
        <dbReference type="EMBL" id="MFC6315868.1"/>
    </source>
</evidence>
<keyword evidence="1" id="KW-0472">Membrane</keyword>